<dbReference type="EMBL" id="MCAQ01000030">
    <property type="protein sequence ID" value="RKF30053.1"/>
    <property type="molecule type" value="Genomic_DNA"/>
</dbReference>
<organism evidence="1 2">
    <name type="scientific">Sphingobacterium siyangense</name>
    <dbReference type="NCBI Taxonomy" id="459529"/>
    <lineage>
        <taxon>Bacteria</taxon>
        <taxon>Pseudomonadati</taxon>
        <taxon>Bacteroidota</taxon>
        <taxon>Sphingobacteriia</taxon>
        <taxon>Sphingobacteriales</taxon>
        <taxon>Sphingobacteriaceae</taxon>
        <taxon>Sphingobacterium</taxon>
    </lineage>
</organism>
<accession>A0A420FAQ3</accession>
<proteinExistence type="predicted"/>
<evidence type="ECO:0000313" key="2">
    <source>
        <dbReference type="Proteomes" id="UP000286402"/>
    </source>
</evidence>
<keyword evidence="2" id="KW-1185">Reference proteome</keyword>
<name>A0A420FAQ3_9SPHI</name>
<dbReference type="AlphaFoldDB" id="A0A420FAQ3"/>
<protein>
    <submittedName>
        <fullName evidence="1">Uncharacterized protein</fullName>
    </submittedName>
</protein>
<gene>
    <name evidence="1" type="ORF">BCY89_19790</name>
</gene>
<comment type="caution">
    <text evidence="1">The sequence shown here is derived from an EMBL/GenBank/DDBJ whole genome shotgun (WGS) entry which is preliminary data.</text>
</comment>
<dbReference type="Proteomes" id="UP000286402">
    <property type="component" value="Unassembled WGS sequence"/>
</dbReference>
<sequence length="70" mass="8331">MFRPRIMTGKSCVLVFQFVRFLFLHVRHYVHDALVLNFGFKGLDTERYVFAIIGEGYTPFKRALEPKKYD</sequence>
<reference evidence="1 2" key="1">
    <citation type="submission" date="2016-07" db="EMBL/GenBank/DDBJ databases">
        <title>Genome analysis of Sphingobacterium siyangense T12B17.</title>
        <authorList>
            <person name="Xu D."/>
            <person name="Su Y."/>
            <person name="Zheng S."/>
        </authorList>
    </citation>
    <scope>NUCLEOTIDE SEQUENCE [LARGE SCALE GENOMIC DNA]</scope>
    <source>
        <strain evidence="1 2">T12B17</strain>
    </source>
</reference>
<evidence type="ECO:0000313" key="1">
    <source>
        <dbReference type="EMBL" id="RKF30053.1"/>
    </source>
</evidence>